<dbReference type="Proteomes" id="UP000664164">
    <property type="component" value="Unassembled WGS sequence"/>
</dbReference>
<dbReference type="InterPro" id="IPR011109">
    <property type="entry name" value="DNA_bind_recombinase_dom"/>
</dbReference>
<organism evidence="2 3">
    <name type="scientific">Arthrobacter cavernae</name>
    <dbReference type="NCBI Taxonomy" id="2817681"/>
    <lineage>
        <taxon>Bacteria</taxon>
        <taxon>Bacillati</taxon>
        <taxon>Actinomycetota</taxon>
        <taxon>Actinomycetes</taxon>
        <taxon>Micrococcales</taxon>
        <taxon>Micrococcaceae</taxon>
        <taxon>Arthrobacter</taxon>
    </lineage>
</organism>
<evidence type="ECO:0000259" key="1">
    <source>
        <dbReference type="Pfam" id="PF07508"/>
    </source>
</evidence>
<dbReference type="GO" id="GO:0003677">
    <property type="term" value="F:DNA binding"/>
    <property type="evidence" value="ECO:0007669"/>
    <property type="project" value="InterPro"/>
</dbReference>
<dbReference type="AlphaFoldDB" id="A0A939HEL6"/>
<protein>
    <submittedName>
        <fullName evidence="2">Recombinase family protein</fullName>
    </submittedName>
</protein>
<accession>A0A939HEL6</accession>
<dbReference type="Pfam" id="PF07508">
    <property type="entry name" value="Recombinase"/>
    <property type="match status" value="1"/>
</dbReference>
<evidence type="ECO:0000313" key="2">
    <source>
        <dbReference type="EMBL" id="MBO1269492.1"/>
    </source>
</evidence>
<evidence type="ECO:0000313" key="3">
    <source>
        <dbReference type="Proteomes" id="UP000664164"/>
    </source>
</evidence>
<dbReference type="EMBL" id="JAFNLL010000047">
    <property type="protein sequence ID" value="MBO1269492.1"/>
    <property type="molecule type" value="Genomic_DNA"/>
</dbReference>
<feature type="domain" description="Recombinase" evidence="1">
    <location>
        <begin position="6"/>
        <end position="49"/>
    </location>
</feature>
<keyword evidence="3" id="KW-1185">Reference proteome</keyword>
<comment type="caution">
    <text evidence="2">The sequence shown here is derived from an EMBL/GenBank/DDBJ whole genome shotgun (WGS) entry which is preliminary data.</text>
</comment>
<sequence>MRLRDSGLTLKAVARRLNAAGVPSASGQPDWSVAKVQSALRSLTAQGRYRG</sequence>
<gene>
    <name evidence="2" type="ORF">J1902_16220</name>
</gene>
<name>A0A939HEL6_9MICC</name>
<reference evidence="2" key="1">
    <citation type="submission" date="2021-03" db="EMBL/GenBank/DDBJ databases">
        <title>A new species, PO-11, isolated from a karst cave deposit.</title>
        <authorList>
            <person name="Zhaoxiaoyong W."/>
        </authorList>
    </citation>
    <scope>NUCLEOTIDE SEQUENCE</scope>
    <source>
        <strain evidence="2">PO-11</strain>
    </source>
</reference>
<proteinExistence type="predicted"/>
<dbReference type="GO" id="GO:0000150">
    <property type="term" value="F:DNA strand exchange activity"/>
    <property type="evidence" value="ECO:0007669"/>
    <property type="project" value="InterPro"/>
</dbReference>